<protein>
    <submittedName>
        <fullName evidence="1">Uncharacterized protein</fullName>
    </submittedName>
</protein>
<proteinExistence type="predicted"/>
<sequence length="112" mass="12573">MLVRGVSSFSLQWGISWGKDMTAAVVVSAVMMMVVVVVVVMVLRFFRSLPFLRVRRLLLRHGSKGRRWWESVAWHMGEGVAFGGIRIAGEGWEGEGEYAEEEEEVVGGRHGH</sequence>
<comment type="caution">
    <text evidence="1">The sequence shown here is derived from an EMBL/GenBank/DDBJ whole genome shotgun (WGS) entry which is preliminary data.</text>
</comment>
<accession>A0ACB9L2W8</accession>
<name>A0ACB9L2W8_9MYRT</name>
<evidence type="ECO:0000313" key="1">
    <source>
        <dbReference type="EMBL" id="KAI4303992.1"/>
    </source>
</evidence>
<evidence type="ECO:0000313" key="2">
    <source>
        <dbReference type="Proteomes" id="UP001057402"/>
    </source>
</evidence>
<keyword evidence="2" id="KW-1185">Reference proteome</keyword>
<dbReference type="Proteomes" id="UP001057402">
    <property type="component" value="Chromosome 12"/>
</dbReference>
<dbReference type="EMBL" id="CM042891">
    <property type="protein sequence ID" value="KAI4303992.1"/>
    <property type="molecule type" value="Genomic_DNA"/>
</dbReference>
<organism evidence="1 2">
    <name type="scientific">Melastoma candidum</name>
    <dbReference type="NCBI Taxonomy" id="119954"/>
    <lineage>
        <taxon>Eukaryota</taxon>
        <taxon>Viridiplantae</taxon>
        <taxon>Streptophyta</taxon>
        <taxon>Embryophyta</taxon>
        <taxon>Tracheophyta</taxon>
        <taxon>Spermatophyta</taxon>
        <taxon>Magnoliopsida</taxon>
        <taxon>eudicotyledons</taxon>
        <taxon>Gunneridae</taxon>
        <taxon>Pentapetalae</taxon>
        <taxon>rosids</taxon>
        <taxon>malvids</taxon>
        <taxon>Myrtales</taxon>
        <taxon>Melastomataceae</taxon>
        <taxon>Melastomatoideae</taxon>
        <taxon>Melastomateae</taxon>
        <taxon>Melastoma</taxon>
    </lineage>
</organism>
<reference evidence="2" key="1">
    <citation type="journal article" date="2023" name="Front. Plant Sci.">
        <title>Chromosomal-level genome assembly of Melastoma candidum provides insights into trichome evolution.</title>
        <authorList>
            <person name="Zhong Y."/>
            <person name="Wu W."/>
            <person name="Sun C."/>
            <person name="Zou P."/>
            <person name="Liu Y."/>
            <person name="Dai S."/>
            <person name="Zhou R."/>
        </authorList>
    </citation>
    <scope>NUCLEOTIDE SEQUENCE [LARGE SCALE GENOMIC DNA]</scope>
</reference>
<gene>
    <name evidence="1" type="ORF">MLD38_039564</name>
</gene>